<dbReference type="RefSeq" id="WP_049642157.1">
    <property type="nucleotide sequence ID" value="NZ_LFTY01000002.1"/>
</dbReference>
<comment type="caution">
    <text evidence="1">The sequence shown here is derived from an EMBL/GenBank/DDBJ whole genome shotgun (WGS) entry which is preliminary data.</text>
</comment>
<accession>A0A0J9GRY1</accession>
<dbReference type="AlphaFoldDB" id="A0A0J9GRY1"/>
<dbReference type="InterPro" id="IPR007263">
    <property type="entry name" value="DCC1-like"/>
</dbReference>
<dbReference type="OrthoDB" id="9785438at2"/>
<dbReference type="PANTHER" id="PTHR33639:SF2">
    <property type="entry name" value="DUF393 DOMAIN-CONTAINING PROTEIN"/>
    <property type="match status" value="1"/>
</dbReference>
<dbReference type="InterPro" id="IPR052927">
    <property type="entry name" value="DCC_oxidoreductase"/>
</dbReference>
<evidence type="ECO:0000313" key="1">
    <source>
        <dbReference type="EMBL" id="KMW56238.1"/>
    </source>
</evidence>
<dbReference type="PATRIC" id="fig|1675527.3.peg.1271"/>
<proteinExistence type="predicted"/>
<dbReference type="Pfam" id="PF04134">
    <property type="entry name" value="DCC1-like"/>
    <property type="match status" value="1"/>
</dbReference>
<name>A0A0J9GRY1_9RHOB</name>
<sequence>MLTERAPYAYRRDLAVPEFDDSGPVAVLDAQCGLCARGARWIARNDHAEVFRLIPLQSELGRALAAHYGVSPDDPATWIVIEGGRGFGALEAAAQAARHMGWRWRWLAVLRLVPRALPDTAYRLVARNRYRLFGRADLCALPDPEVLRRLMP</sequence>
<dbReference type="EMBL" id="LFTY01000002">
    <property type="protein sequence ID" value="KMW56238.1"/>
    <property type="molecule type" value="Genomic_DNA"/>
</dbReference>
<organism evidence="1 2">
    <name type="scientific">Candidatus Rhodobacter oscarellae</name>
    <dbReference type="NCBI Taxonomy" id="1675527"/>
    <lineage>
        <taxon>Bacteria</taxon>
        <taxon>Pseudomonadati</taxon>
        <taxon>Pseudomonadota</taxon>
        <taxon>Alphaproteobacteria</taxon>
        <taxon>Rhodobacterales</taxon>
        <taxon>Rhodobacter group</taxon>
        <taxon>Rhodobacter</taxon>
    </lineage>
</organism>
<protein>
    <submittedName>
        <fullName evidence="1">Putative membrane protein</fullName>
    </submittedName>
</protein>
<keyword evidence="2" id="KW-1185">Reference proteome</keyword>
<dbReference type="GO" id="GO:0015035">
    <property type="term" value="F:protein-disulfide reductase activity"/>
    <property type="evidence" value="ECO:0007669"/>
    <property type="project" value="InterPro"/>
</dbReference>
<dbReference type="STRING" id="1675527.AIOL_001190"/>
<dbReference type="Proteomes" id="UP000037178">
    <property type="component" value="Unassembled WGS sequence"/>
</dbReference>
<gene>
    <name evidence="1" type="ORF">AIOL_001190</name>
</gene>
<dbReference type="PANTHER" id="PTHR33639">
    <property type="entry name" value="THIOL-DISULFIDE OXIDOREDUCTASE DCC"/>
    <property type="match status" value="1"/>
</dbReference>
<evidence type="ECO:0000313" key="2">
    <source>
        <dbReference type="Proteomes" id="UP000037178"/>
    </source>
</evidence>
<reference evidence="1 2" key="1">
    <citation type="submission" date="2015-06" db="EMBL/GenBank/DDBJ databases">
        <title>Draft genome sequence of an Alphaproteobacteria species associated to the Mediterranean sponge Oscarella lobularis.</title>
        <authorList>
            <person name="Jourda C."/>
            <person name="Santini S."/>
            <person name="Claverie J.-M."/>
        </authorList>
    </citation>
    <scope>NUCLEOTIDE SEQUENCE [LARGE SCALE GENOMIC DNA]</scope>
    <source>
        <strain evidence="1">IGS</strain>
    </source>
</reference>